<comment type="caution">
    <text evidence="2">The sequence shown here is derived from an EMBL/GenBank/DDBJ whole genome shotgun (WGS) entry which is preliminary data.</text>
</comment>
<organism evidence="2 3">
    <name type="scientific">Dreissena polymorpha</name>
    <name type="common">Zebra mussel</name>
    <name type="synonym">Mytilus polymorpha</name>
    <dbReference type="NCBI Taxonomy" id="45954"/>
    <lineage>
        <taxon>Eukaryota</taxon>
        <taxon>Metazoa</taxon>
        <taxon>Spiralia</taxon>
        <taxon>Lophotrochozoa</taxon>
        <taxon>Mollusca</taxon>
        <taxon>Bivalvia</taxon>
        <taxon>Autobranchia</taxon>
        <taxon>Heteroconchia</taxon>
        <taxon>Euheterodonta</taxon>
        <taxon>Imparidentia</taxon>
        <taxon>Neoheterodontei</taxon>
        <taxon>Myida</taxon>
        <taxon>Dreissenoidea</taxon>
        <taxon>Dreissenidae</taxon>
        <taxon>Dreissena</taxon>
    </lineage>
</organism>
<dbReference type="Proteomes" id="UP000828390">
    <property type="component" value="Unassembled WGS sequence"/>
</dbReference>
<keyword evidence="3" id="KW-1185">Reference proteome</keyword>
<feature type="region of interest" description="Disordered" evidence="1">
    <location>
        <begin position="59"/>
        <end position="102"/>
    </location>
</feature>
<feature type="compositionally biased region" description="Basic and acidic residues" evidence="1">
    <location>
        <begin position="66"/>
        <end position="76"/>
    </location>
</feature>
<reference evidence="2" key="1">
    <citation type="journal article" date="2019" name="bioRxiv">
        <title>The Genome of the Zebra Mussel, Dreissena polymorpha: A Resource for Invasive Species Research.</title>
        <authorList>
            <person name="McCartney M.A."/>
            <person name="Auch B."/>
            <person name="Kono T."/>
            <person name="Mallez S."/>
            <person name="Zhang Y."/>
            <person name="Obille A."/>
            <person name="Becker A."/>
            <person name="Abrahante J.E."/>
            <person name="Garbe J."/>
            <person name="Badalamenti J.P."/>
            <person name="Herman A."/>
            <person name="Mangelson H."/>
            <person name="Liachko I."/>
            <person name="Sullivan S."/>
            <person name="Sone E.D."/>
            <person name="Koren S."/>
            <person name="Silverstein K.A.T."/>
            <person name="Beckman K.B."/>
            <person name="Gohl D.M."/>
        </authorList>
    </citation>
    <scope>NUCLEOTIDE SEQUENCE</scope>
    <source>
        <strain evidence="2">Duluth1</strain>
        <tissue evidence="2">Whole animal</tissue>
    </source>
</reference>
<dbReference type="EMBL" id="JAIWYP010000011">
    <property type="protein sequence ID" value="KAH3734283.1"/>
    <property type="molecule type" value="Genomic_DNA"/>
</dbReference>
<name>A0A9D4CYU5_DREPO</name>
<proteinExistence type="predicted"/>
<reference evidence="2" key="2">
    <citation type="submission" date="2020-11" db="EMBL/GenBank/DDBJ databases">
        <authorList>
            <person name="McCartney M.A."/>
            <person name="Auch B."/>
            <person name="Kono T."/>
            <person name="Mallez S."/>
            <person name="Becker A."/>
            <person name="Gohl D.M."/>
            <person name="Silverstein K.A.T."/>
            <person name="Koren S."/>
            <person name="Bechman K.B."/>
            <person name="Herman A."/>
            <person name="Abrahante J.E."/>
            <person name="Garbe J."/>
        </authorList>
    </citation>
    <scope>NUCLEOTIDE SEQUENCE</scope>
    <source>
        <strain evidence="2">Duluth1</strain>
        <tissue evidence="2">Whole animal</tissue>
    </source>
</reference>
<protein>
    <submittedName>
        <fullName evidence="2">Uncharacterized protein</fullName>
    </submittedName>
</protein>
<gene>
    <name evidence="2" type="ORF">DPMN_040722</name>
</gene>
<evidence type="ECO:0000313" key="3">
    <source>
        <dbReference type="Proteomes" id="UP000828390"/>
    </source>
</evidence>
<sequence>MYTIVHNLWLFNPKNAAEYHVRVVDTPGVGGMRRIRDVFTYMPNATAFTCVINSANAGGVQEDEPEKYQQTKDRRYGSAGKIPYSASTPDFEDKEIKKLNEE</sequence>
<evidence type="ECO:0000256" key="1">
    <source>
        <dbReference type="SAM" id="MobiDB-lite"/>
    </source>
</evidence>
<dbReference type="AlphaFoldDB" id="A0A9D4CYU5"/>
<accession>A0A9D4CYU5</accession>
<evidence type="ECO:0000313" key="2">
    <source>
        <dbReference type="EMBL" id="KAH3734283.1"/>
    </source>
</evidence>